<sequence length="343" mass="38285">MIKRIAISLIFVLLSNPLLAKEVELNPDHPQRYTVKKGDTLWDISGMFLKYPWHWPDIWYVNPQIENPHLIYPGDELSLSYRDGKPVIEVNRGKRSVKLSPEVRETILDKPILTIPLSAIGPFLSKPRVVGDEVLNDAPYVVASADERLISGAGDYVYVRGITDSDSNTYSLFKGGKAYKDPDTGEVLGYEAIYLGDAETMTQGDPAKVSLTYTNREIQIGDRLLKVEDDDFDLNFIPRAPDKPLDGRIISVFDGVSQIGQYQIVVLSLGKRDGLQTGNVLSVYQAGETLKDSVSVDRKDTVTLPDEHAGEAMVFKLYDKVSYAIVMKATRAMHVYDKVKSAQ</sequence>
<dbReference type="InterPro" id="IPR018392">
    <property type="entry name" value="LysM"/>
</dbReference>
<dbReference type="SUPFAM" id="SSF54106">
    <property type="entry name" value="LysM domain"/>
    <property type="match status" value="1"/>
</dbReference>
<dbReference type="InterPro" id="IPR036779">
    <property type="entry name" value="LysM_dom_sf"/>
</dbReference>
<dbReference type="Gene3D" id="3.10.350.10">
    <property type="entry name" value="LysM domain"/>
    <property type="match status" value="1"/>
</dbReference>
<reference evidence="3" key="2">
    <citation type="submission" date="2023-01" db="EMBL/GenBank/DDBJ databases">
        <title>Draft genome sequence of Methylophaga thalassica strain NBRC 102424.</title>
        <authorList>
            <person name="Sun Q."/>
            <person name="Mori K."/>
        </authorList>
    </citation>
    <scope>NUCLEOTIDE SEQUENCE</scope>
    <source>
        <strain evidence="3">NBRC 102424</strain>
    </source>
</reference>
<evidence type="ECO:0000259" key="2">
    <source>
        <dbReference type="PROSITE" id="PS51782"/>
    </source>
</evidence>
<keyword evidence="4" id="KW-1185">Reference proteome</keyword>
<dbReference type="EMBL" id="BSND01000013">
    <property type="protein sequence ID" value="GLQ00680.1"/>
    <property type="molecule type" value="Genomic_DNA"/>
</dbReference>
<dbReference type="CDD" id="cd00118">
    <property type="entry name" value="LysM"/>
    <property type="match status" value="1"/>
</dbReference>
<organism evidence="3 4">
    <name type="scientific">Methylophaga thalassica</name>
    <dbReference type="NCBI Taxonomy" id="40223"/>
    <lineage>
        <taxon>Bacteria</taxon>
        <taxon>Pseudomonadati</taxon>
        <taxon>Pseudomonadota</taxon>
        <taxon>Gammaproteobacteria</taxon>
        <taxon>Thiotrichales</taxon>
        <taxon>Piscirickettsiaceae</taxon>
        <taxon>Methylophaga</taxon>
    </lineage>
</organism>
<feature type="domain" description="LysM" evidence="2">
    <location>
        <begin position="31"/>
        <end position="79"/>
    </location>
</feature>
<proteinExistence type="predicted"/>
<comment type="caution">
    <text evidence="3">The sequence shown here is derived from an EMBL/GenBank/DDBJ whole genome shotgun (WGS) entry which is preliminary data.</text>
</comment>
<dbReference type="RefSeq" id="WP_284723562.1">
    <property type="nucleotide sequence ID" value="NZ_BSND01000013.1"/>
</dbReference>
<evidence type="ECO:0000313" key="3">
    <source>
        <dbReference type="EMBL" id="GLQ00680.1"/>
    </source>
</evidence>
<dbReference type="PROSITE" id="PS51782">
    <property type="entry name" value="LYSM"/>
    <property type="match status" value="1"/>
</dbReference>
<evidence type="ECO:0000256" key="1">
    <source>
        <dbReference type="SAM" id="SignalP"/>
    </source>
</evidence>
<evidence type="ECO:0000313" key="4">
    <source>
        <dbReference type="Proteomes" id="UP001161423"/>
    </source>
</evidence>
<feature type="chain" id="PRO_5045481119" description="LysM domain-containing protein" evidence="1">
    <location>
        <begin position="21"/>
        <end position="343"/>
    </location>
</feature>
<dbReference type="Proteomes" id="UP001161423">
    <property type="component" value="Unassembled WGS sequence"/>
</dbReference>
<gene>
    <name evidence="3" type="ORF">GCM10007891_25330</name>
</gene>
<name>A0ABQ5TXF5_9GAMM</name>
<feature type="signal peptide" evidence="1">
    <location>
        <begin position="1"/>
        <end position="20"/>
    </location>
</feature>
<accession>A0ABQ5TXF5</accession>
<reference evidence="3" key="1">
    <citation type="journal article" date="2014" name="Int. J. Syst. Evol. Microbiol.">
        <title>Complete genome of a new Firmicutes species belonging to the dominant human colonic microbiota ('Ruminococcus bicirculans') reveals two chromosomes and a selective capacity to utilize plant glucans.</title>
        <authorList>
            <consortium name="NISC Comparative Sequencing Program"/>
            <person name="Wegmann U."/>
            <person name="Louis P."/>
            <person name="Goesmann A."/>
            <person name="Henrissat B."/>
            <person name="Duncan S.H."/>
            <person name="Flint H.J."/>
        </authorList>
    </citation>
    <scope>NUCLEOTIDE SEQUENCE</scope>
    <source>
        <strain evidence="3">NBRC 102424</strain>
    </source>
</reference>
<protein>
    <recommendedName>
        <fullName evidence="2">LysM domain-containing protein</fullName>
    </recommendedName>
</protein>
<keyword evidence="1" id="KW-0732">Signal</keyword>
<dbReference type="SMART" id="SM00257">
    <property type="entry name" value="LysM"/>
    <property type="match status" value="1"/>
</dbReference>
<dbReference type="PANTHER" id="PTHR34700:SF4">
    <property type="entry name" value="PHAGE-LIKE ELEMENT PBSX PROTEIN XKDP"/>
    <property type="match status" value="1"/>
</dbReference>
<dbReference type="PANTHER" id="PTHR34700">
    <property type="entry name" value="POTASSIUM BINDING PROTEIN KBP"/>
    <property type="match status" value="1"/>
</dbReference>
<dbReference type="Pfam" id="PF01476">
    <property type="entry name" value="LysM"/>
    <property type="match status" value="1"/>
</dbReference>
<dbReference type="InterPro" id="IPR052196">
    <property type="entry name" value="Bact_Kbp"/>
</dbReference>